<dbReference type="Proteomes" id="UP001281761">
    <property type="component" value="Unassembled WGS sequence"/>
</dbReference>
<evidence type="ECO:0000313" key="1">
    <source>
        <dbReference type="EMBL" id="KAK2964563.1"/>
    </source>
</evidence>
<name>A0ABQ9YLD0_9EUKA</name>
<dbReference type="InterPro" id="IPR016024">
    <property type="entry name" value="ARM-type_fold"/>
</dbReference>
<comment type="caution">
    <text evidence="1">The sequence shown here is derived from an EMBL/GenBank/DDBJ whole genome shotgun (WGS) entry which is preliminary data.</text>
</comment>
<accession>A0ABQ9YLD0</accession>
<protein>
    <submittedName>
        <fullName evidence="1">Uncharacterized protein</fullName>
    </submittedName>
</protein>
<sequence length="593" mass="66986">MSDSTIMQQRNHDRLSFMDNLKERSIINKEPIRLRHKKRNLMSSDPSMNSTDDSVDSSSLIDAAMLLSSSDEATVQTGLSILETYSETIHGFDLLLESLNIYDKLISLFLGQSGNTIAITILTIMVNSHSCSPQTFFPDDFLRRVIQCINIDCHQLQNVSLKLLHNISLDSNTSSDFLCHHGILQALSTFWENVMNLKTIIQNPIENRISYSFGDYHEEIGFSLRLFSYLSSASQAQELAQAHIRTFITFLFSLDYTIAIPAMTCILCVNQHFRGVLKELSIPLNLMEDGSWKNVTLLQFCVLQLPEQQKILQELQVRDQILSLLRRRRRIVERRQLYHKPRLFQTEEIAAVSADQIKFNNTCSFIVGLIKYIGSYASRTLSDTKLVVDEGALPSIGSLLETLIYLEDDCLENYEQEERNLRANVCQGIEVVGWENIHLLFAPGDDFSDVTIEEVNEDSNFLEDCPNQSSLSVISSSIHYEAISQCLFVLSNVASEKSLSERILSTCFHAANPTGTFYSTLLAALEIPFQTIQTEGQYLLYNLSLGELYTVNTILSHNVVSRLLKTRLSVPYSEESDDTLASYASSRGSHSAP</sequence>
<keyword evidence="2" id="KW-1185">Reference proteome</keyword>
<organism evidence="1 2">
    <name type="scientific">Blattamonas nauphoetae</name>
    <dbReference type="NCBI Taxonomy" id="2049346"/>
    <lineage>
        <taxon>Eukaryota</taxon>
        <taxon>Metamonada</taxon>
        <taxon>Preaxostyla</taxon>
        <taxon>Oxymonadida</taxon>
        <taxon>Blattamonas</taxon>
    </lineage>
</organism>
<proteinExistence type="predicted"/>
<reference evidence="1 2" key="1">
    <citation type="journal article" date="2022" name="bioRxiv">
        <title>Genomics of Preaxostyla Flagellates Illuminates Evolutionary Transitions and the Path Towards Mitochondrial Loss.</title>
        <authorList>
            <person name="Novak L.V.F."/>
            <person name="Treitli S.C."/>
            <person name="Pyrih J."/>
            <person name="Halakuc P."/>
            <person name="Pipaliya S.V."/>
            <person name="Vacek V."/>
            <person name="Brzon O."/>
            <person name="Soukal P."/>
            <person name="Eme L."/>
            <person name="Dacks J.B."/>
            <person name="Karnkowska A."/>
            <person name="Elias M."/>
            <person name="Hampl V."/>
        </authorList>
    </citation>
    <scope>NUCLEOTIDE SEQUENCE [LARGE SCALE GENOMIC DNA]</scope>
    <source>
        <strain evidence="1">NAU3</strain>
        <tissue evidence="1">Gut</tissue>
    </source>
</reference>
<gene>
    <name evidence="1" type="ORF">BLNAU_479</name>
</gene>
<evidence type="ECO:0000313" key="2">
    <source>
        <dbReference type="Proteomes" id="UP001281761"/>
    </source>
</evidence>
<dbReference type="EMBL" id="JARBJD010000002">
    <property type="protein sequence ID" value="KAK2964563.1"/>
    <property type="molecule type" value="Genomic_DNA"/>
</dbReference>
<dbReference type="SUPFAM" id="SSF48371">
    <property type="entry name" value="ARM repeat"/>
    <property type="match status" value="1"/>
</dbReference>